<dbReference type="KEGG" id="spar:SPRG_08040"/>
<dbReference type="InterPro" id="IPR002528">
    <property type="entry name" value="MATE_fam"/>
</dbReference>
<evidence type="ECO:0000256" key="1">
    <source>
        <dbReference type="ARBA" id="ARBA00004141"/>
    </source>
</evidence>
<feature type="transmembrane region" description="Helical" evidence="6">
    <location>
        <begin position="154"/>
        <end position="171"/>
    </location>
</feature>
<dbReference type="GO" id="GO:0015297">
    <property type="term" value="F:antiporter activity"/>
    <property type="evidence" value="ECO:0007669"/>
    <property type="project" value="InterPro"/>
</dbReference>
<dbReference type="GO" id="GO:0016020">
    <property type="term" value="C:membrane"/>
    <property type="evidence" value="ECO:0007669"/>
    <property type="project" value="UniProtKB-SubCell"/>
</dbReference>
<accession>A0A067CJB7</accession>
<dbReference type="GeneID" id="24130283"/>
<feature type="transmembrane region" description="Helical" evidence="6">
    <location>
        <begin position="258"/>
        <end position="279"/>
    </location>
</feature>
<gene>
    <name evidence="7" type="ORF">SPRG_08040</name>
</gene>
<evidence type="ECO:0008006" key="9">
    <source>
        <dbReference type="Google" id="ProtNLM"/>
    </source>
</evidence>
<feature type="transmembrane region" description="Helical" evidence="6">
    <location>
        <begin position="440"/>
        <end position="462"/>
    </location>
</feature>
<dbReference type="VEuPathDB" id="FungiDB:SPRG_08040"/>
<keyword evidence="3 6" id="KW-0812">Transmembrane</keyword>
<dbReference type="GO" id="GO:0042910">
    <property type="term" value="F:xenobiotic transmembrane transporter activity"/>
    <property type="evidence" value="ECO:0007669"/>
    <property type="project" value="InterPro"/>
</dbReference>
<dbReference type="InterPro" id="IPR045069">
    <property type="entry name" value="MATE_euk"/>
</dbReference>
<feature type="transmembrane region" description="Helical" evidence="6">
    <location>
        <begin position="69"/>
        <end position="92"/>
    </location>
</feature>
<feature type="transmembrane region" description="Helical" evidence="6">
    <location>
        <begin position="183"/>
        <end position="206"/>
    </location>
</feature>
<feature type="transmembrane region" description="Helical" evidence="6">
    <location>
        <begin position="291"/>
        <end position="316"/>
    </location>
</feature>
<dbReference type="OrthoDB" id="2126698at2759"/>
<evidence type="ECO:0000313" key="7">
    <source>
        <dbReference type="EMBL" id="KDO26636.1"/>
    </source>
</evidence>
<dbReference type="EMBL" id="KK583223">
    <property type="protein sequence ID" value="KDO26636.1"/>
    <property type="molecule type" value="Genomic_DNA"/>
</dbReference>
<feature type="non-terminal residue" evidence="7">
    <location>
        <position position="1"/>
    </location>
</feature>
<proteinExistence type="inferred from homology"/>
<keyword evidence="5 6" id="KW-0472">Membrane</keyword>
<dbReference type="CDD" id="cd13132">
    <property type="entry name" value="MATE_eukaryotic"/>
    <property type="match status" value="1"/>
</dbReference>
<dbReference type="Proteomes" id="UP000030745">
    <property type="component" value="Unassembled WGS sequence"/>
</dbReference>
<feature type="transmembrane region" description="Helical" evidence="6">
    <location>
        <begin position="112"/>
        <end position="133"/>
    </location>
</feature>
<evidence type="ECO:0000256" key="2">
    <source>
        <dbReference type="ARBA" id="ARBA00010199"/>
    </source>
</evidence>
<protein>
    <recommendedName>
        <fullName evidence="9">MATE efflux family protein</fullName>
    </recommendedName>
</protein>
<keyword evidence="8" id="KW-1185">Reference proteome</keyword>
<feature type="transmembrane region" description="Helical" evidence="6">
    <location>
        <begin position="33"/>
        <end position="57"/>
    </location>
</feature>
<dbReference type="OMA" id="FLDTIPW"/>
<dbReference type="STRING" id="695850.A0A067CJB7"/>
<dbReference type="Pfam" id="PF01554">
    <property type="entry name" value="MatE"/>
    <property type="match status" value="2"/>
</dbReference>
<organism evidence="7 8">
    <name type="scientific">Saprolegnia parasitica (strain CBS 223.65)</name>
    <dbReference type="NCBI Taxonomy" id="695850"/>
    <lineage>
        <taxon>Eukaryota</taxon>
        <taxon>Sar</taxon>
        <taxon>Stramenopiles</taxon>
        <taxon>Oomycota</taxon>
        <taxon>Saprolegniomycetes</taxon>
        <taxon>Saprolegniales</taxon>
        <taxon>Saprolegniaceae</taxon>
        <taxon>Saprolegnia</taxon>
    </lineage>
</organism>
<dbReference type="AlphaFoldDB" id="A0A067CJB7"/>
<keyword evidence="4 6" id="KW-1133">Transmembrane helix</keyword>
<evidence type="ECO:0000256" key="5">
    <source>
        <dbReference type="ARBA" id="ARBA00023136"/>
    </source>
</evidence>
<dbReference type="GO" id="GO:1990961">
    <property type="term" value="P:xenobiotic detoxification by transmembrane export across the plasma membrane"/>
    <property type="evidence" value="ECO:0007669"/>
    <property type="project" value="InterPro"/>
</dbReference>
<reference evidence="7 8" key="1">
    <citation type="journal article" date="2013" name="PLoS Genet.">
        <title>Distinctive expansion of potential virulence genes in the genome of the oomycete fish pathogen Saprolegnia parasitica.</title>
        <authorList>
            <person name="Jiang R.H."/>
            <person name="de Bruijn I."/>
            <person name="Haas B.J."/>
            <person name="Belmonte R."/>
            <person name="Lobach L."/>
            <person name="Christie J."/>
            <person name="van den Ackerveken G."/>
            <person name="Bottin A."/>
            <person name="Bulone V."/>
            <person name="Diaz-Moreno S.M."/>
            <person name="Dumas B."/>
            <person name="Fan L."/>
            <person name="Gaulin E."/>
            <person name="Govers F."/>
            <person name="Grenville-Briggs L.J."/>
            <person name="Horner N.R."/>
            <person name="Levin J.Z."/>
            <person name="Mammella M."/>
            <person name="Meijer H.J."/>
            <person name="Morris P."/>
            <person name="Nusbaum C."/>
            <person name="Oome S."/>
            <person name="Phillips A.J."/>
            <person name="van Rooyen D."/>
            <person name="Rzeszutek E."/>
            <person name="Saraiva M."/>
            <person name="Secombes C.J."/>
            <person name="Seidl M.F."/>
            <person name="Snel B."/>
            <person name="Stassen J.H."/>
            <person name="Sykes S."/>
            <person name="Tripathy S."/>
            <person name="van den Berg H."/>
            <person name="Vega-Arreguin J.C."/>
            <person name="Wawra S."/>
            <person name="Young S.K."/>
            <person name="Zeng Q."/>
            <person name="Dieguez-Uribeondo J."/>
            <person name="Russ C."/>
            <person name="Tyler B.M."/>
            <person name="van West P."/>
        </authorList>
    </citation>
    <scope>NUCLEOTIDE SEQUENCE [LARGE SCALE GENOMIC DNA]</scope>
    <source>
        <strain evidence="7 8">CBS 223.65</strain>
    </source>
</reference>
<evidence type="ECO:0000256" key="6">
    <source>
        <dbReference type="SAM" id="Phobius"/>
    </source>
</evidence>
<evidence type="ECO:0000256" key="3">
    <source>
        <dbReference type="ARBA" id="ARBA00022692"/>
    </source>
</evidence>
<comment type="subcellular location">
    <subcellularLocation>
        <location evidence="1">Membrane</location>
        <topology evidence="1">Multi-pass membrane protein</topology>
    </subcellularLocation>
</comment>
<name>A0A067CJB7_SAPPC</name>
<dbReference type="RefSeq" id="XP_012202775.1">
    <property type="nucleotide sequence ID" value="XM_012347385.1"/>
</dbReference>
<evidence type="ECO:0000313" key="8">
    <source>
        <dbReference type="Proteomes" id="UP000030745"/>
    </source>
</evidence>
<evidence type="ECO:0000256" key="4">
    <source>
        <dbReference type="ARBA" id="ARBA00022989"/>
    </source>
</evidence>
<feature type="transmembrane region" description="Helical" evidence="6">
    <location>
        <begin position="413"/>
        <end position="434"/>
    </location>
</feature>
<dbReference type="NCBIfam" id="TIGR00797">
    <property type="entry name" value="matE"/>
    <property type="match status" value="1"/>
</dbReference>
<comment type="similarity">
    <text evidence="2">Belongs to the multi antimicrobial extrusion (MATE) (TC 2.A.66.1) family.</text>
</comment>
<feature type="transmembrane region" description="Helical" evidence="6">
    <location>
        <begin position="336"/>
        <end position="361"/>
    </location>
</feature>
<dbReference type="PANTHER" id="PTHR11206">
    <property type="entry name" value="MULTIDRUG RESISTANCE PROTEIN"/>
    <property type="match status" value="1"/>
</dbReference>
<feature type="transmembrane region" description="Helical" evidence="6">
    <location>
        <begin position="218"/>
        <end position="238"/>
    </location>
</feature>
<sequence>MGVTEASPLLGPDGLEKASTSVLRDELAQLLTLMYPVTLTFFLEYAPGIATLLLVGHYHDPIDASKDKLLLDAAAMAIMYLNLTGLTIGLGLASAMDTLCSQAFGAHKLHEIGVFFQTGVLVLGAAMVPIALLNWNCAAMLVWWRQPEDIAADAGEFTQIMLLGLPFLFLYELLKKVLQAQNIVLPMLYCAIAANLLNIGLGYLLVYHTSLGYVGAAVARSVANACLPATLLLYLHVYPSAWSSCWPGWQLRKAVSQIPKFVALGASGLLMVLFEWWSFELLVLIAGVQANAAVAIGTNAILVNLTSCTYMLYFGISTAANVRVGNALGAHDLRRAHVAVVCALGVAACAAIVVATSLLVLRPHLASFFTSDPDIAALVAKVAGAIAMYQIADAWNTTIQGVLRGCGLQMTGAGLNCVAYAVIGLPFGIFLDLYCEWNLVGLWVGMATGICFAGAIGTLILYKANWNDLVRKAQDRVETS</sequence>